<protein>
    <recommendedName>
        <fullName evidence="5">Large proline-rich protein BAG6</fullName>
    </recommendedName>
    <alternativeName>
        <fullName evidence="20">BCL2-associated athanogene 6</fullName>
    </alternativeName>
    <alternativeName>
        <fullName evidence="19">HLA-B-associated transcript 3</fullName>
    </alternativeName>
</protein>
<keyword evidence="8" id="KW-0964">Secreted</keyword>
<dbReference type="Pfam" id="PF00240">
    <property type="entry name" value="ubiquitin"/>
    <property type="match status" value="1"/>
</dbReference>
<dbReference type="InterPro" id="IPR000626">
    <property type="entry name" value="Ubiquitin-like_dom"/>
</dbReference>
<dbReference type="InterPro" id="IPR048926">
    <property type="entry name" value="Bag6_BAGS"/>
</dbReference>
<evidence type="ECO:0000256" key="2">
    <source>
        <dbReference type="ARBA" id="ARBA00004123"/>
    </source>
</evidence>
<dbReference type="InterPro" id="IPR029071">
    <property type="entry name" value="Ubiquitin-like_domsf"/>
</dbReference>
<evidence type="ECO:0000256" key="10">
    <source>
        <dbReference type="ARBA" id="ARBA00022703"/>
    </source>
</evidence>
<dbReference type="GO" id="GO:0006325">
    <property type="term" value="P:chromatin organization"/>
    <property type="evidence" value="ECO:0007669"/>
    <property type="project" value="UniProtKB-KW"/>
</dbReference>
<evidence type="ECO:0000256" key="12">
    <source>
        <dbReference type="ARBA" id="ARBA00022782"/>
    </source>
</evidence>
<dbReference type="SUPFAM" id="SSF54236">
    <property type="entry name" value="Ubiquitin-like"/>
    <property type="match status" value="1"/>
</dbReference>
<feature type="compositionally biased region" description="Low complexity" evidence="23">
    <location>
        <begin position="579"/>
        <end position="602"/>
    </location>
</feature>
<dbReference type="InterPro" id="IPR021925">
    <property type="entry name" value="BAG6"/>
</dbReference>
<comment type="subcellular location">
    <subcellularLocation>
        <location evidence="3">Cytoplasm</location>
        <location evidence="3">Cytosol</location>
    </subcellularLocation>
    <subcellularLocation>
        <location evidence="2">Nucleus</location>
    </subcellularLocation>
    <subcellularLocation>
        <location evidence="4">Secreted</location>
        <location evidence="4">Extracellular exosome</location>
    </subcellularLocation>
</comment>
<dbReference type="Pfam" id="PF20960">
    <property type="entry name" value="Bag6_BAGS"/>
    <property type="match status" value="1"/>
</dbReference>
<comment type="function">
    <text evidence="1">Released extracellularly via exosomes, it is a ligand of the natural killer/NK cells receptor NCR3 and stimulates NK cells cytotoxicity. It may thereby trigger NK cells cytotoxicity against neighboring tumor cells and immature myeloid dendritic cells (DC).</text>
</comment>
<keyword evidence="17" id="KW-0143">Chaperone</keyword>
<evidence type="ECO:0000256" key="21">
    <source>
        <dbReference type="ARBA" id="ARBA00046003"/>
    </source>
</evidence>
<evidence type="ECO:0000256" key="11">
    <source>
        <dbReference type="ARBA" id="ARBA00022737"/>
    </source>
</evidence>
<keyword evidence="16" id="KW-0007">Acetylation</keyword>
<evidence type="ECO:0000313" key="26">
    <source>
        <dbReference type="Proteomes" id="UP000472277"/>
    </source>
</evidence>
<evidence type="ECO:0000256" key="20">
    <source>
        <dbReference type="ARBA" id="ARBA00030033"/>
    </source>
</evidence>
<keyword evidence="12" id="KW-0221">Differentiation</keyword>
<keyword evidence="14" id="KW-0391">Immunity</keyword>
<reference evidence="25" key="1">
    <citation type="submission" date="2025-08" db="UniProtKB">
        <authorList>
            <consortium name="Ensembl"/>
        </authorList>
    </citation>
    <scope>IDENTIFICATION</scope>
</reference>
<evidence type="ECO:0000256" key="22">
    <source>
        <dbReference type="ARBA" id="ARBA00046936"/>
    </source>
</evidence>
<dbReference type="GO" id="GO:0071818">
    <property type="term" value="C:BAT3 complex"/>
    <property type="evidence" value="ECO:0007669"/>
    <property type="project" value="TreeGrafter"/>
</dbReference>
<dbReference type="Ensembl" id="ENSSTUT00000036970.1">
    <property type="protein sequence ID" value="ENSSTUP00000035377.1"/>
    <property type="gene ID" value="ENSSTUG00000014953.1"/>
</dbReference>
<keyword evidence="15" id="KW-0744">Spermatogenesis</keyword>
<gene>
    <name evidence="25" type="primary">BAG6</name>
    <name evidence="25" type="synonym">LOC115173819</name>
</gene>
<dbReference type="AlphaFoldDB" id="A0A673YLN9"/>
<feature type="compositionally biased region" description="Gly residues" evidence="23">
    <location>
        <begin position="89"/>
        <end position="101"/>
    </location>
</feature>
<evidence type="ECO:0000256" key="4">
    <source>
        <dbReference type="ARBA" id="ARBA00004550"/>
    </source>
</evidence>
<keyword evidence="6" id="KW-0813">Transport</keyword>
<dbReference type="GO" id="GO:0007283">
    <property type="term" value="P:spermatogenesis"/>
    <property type="evidence" value="ECO:0007669"/>
    <property type="project" value="UniProtKB-KW"/>
</dbReference>
<dbReference type="CDD" id="cd01809">
    <property type="entry name" value="Ubl_BAG6"/>
    <property type="match status" value="1"/>
</dbReference>
<dbReference type="Pfam" id="PF12057">
    <property type="entry name" value="BAG6"/>
    <property type="match status" value="1"/>
</dbReference>
<dbReference type="GO" id="GO:0036503">
    <property type="term" value="P:ERAD pathway"/>
    <property type="evidence" value="ECO:0007669"/>
    <property type="project" value="TreeGrafter"/>
</dbReference>
<evidence type="ECO:0000256" key="18">
    <source>
        <dbReference type="ARBA" id="ARBA00023242"/>
    </source>
</evidence>
<dbReference type="Proteomes" id="UP000472277">
    <property type="component" value="Chromosome 34"/>
</dbReference>
<dbReference type="PANTHER" id="PTHR15204">
    <property type="entry name" value="LARGE PROLINE-RICH PROTEIN BAG6"/>
    <property type="match status" value="1"/>
</dbReference>
<evidence type="ECO:0000256" key="19">
    <source>
        <dbReference type="ARBA" id="ARBA00029739"/>
    </source>
</evidence>
<evidence type="ECO:0000256" key="3">
    <source>
        <dbReference type="ARBA" id="ARBA00004514"/>
    </source>
</evidence>
<sequence length="1119" mass="120741">NMEESCRFIEVTVKTLDSRNRSYTVRGELTLKKFKEHISASVNVPADKQRLIYQGRVMQDERTLNEYNVADKVIHLVERAPPQTSRSAGGRGGVSSGGTEGGATTTSSQGGSQGGPQDRNGNSYVMLGTFNLPVNMDPQQIQMQVQQMMAGVGEAGRNTRVSTSTGRHGSVDIHINVDQSVQSEPRMRLQLAENLLRETQSLLHRLEPATSQSTSSSSSSTAVTEGAAQPMDDTPPTPQREQPELVEVLSEVRRVEERFRPFIERTHSILGAATSADYNNNTQEREEDQQVLNLVGEALRLLGNTLVALSDLRCNLATPPPRHLHVVRPMSHYSSPVLLQGGMPHHVPRNLGNLRTTVTMTSNGRQAAEGQAQPSQAPGPPESQALPPQSNSANQQLGQGQGAPHVIRITHQTMEPVVMMQMNLADSGSSPQVQGQQIPIGTGQPGATPVHIPDLLPEFMQAIVHQISQQTGHPGQPGAGVPGTTSSSEPSAPHPDSPLPPGARVAVTRPSFSPHIPQPVVTNINLRASVPPAGGQHNLQVRQGDADMEKSVEGLWSGCAALLLRAHSTDLFFQGTPLAHSPTSTSSSSASHSTSFSSSASSNPVPPHLSSGQTTTSVGQPPEGVAEANLAQLLGSLLGGAGRPGAPGSGANPQITVTVPGVPGFFQGMSEFIQANQPVFSRPTTPPGLEPDQGTPAPPSQVIPGGVGDPSLSPELFTGIVQGVLSTMMGAPQGNGESIAQFIQRLSQTTNLFTPGSGDTVGFFRDLLSLVGQSFSMVDMVLLLHGNAQPLSRIQPQLADFFNQHYLQGPEPTDANINAASENLINVLEEYITESIATVTVREGVDIIQTTVSFLRQQFTRVATHILRCTDHTFGPRLLLLCTQGLFECLALNLYCLRGEQGALTQVINHHIRRMSAEVNPSLVNWLSSMMTMRLHVILEHNPVTEDHIQHYVIHTRSAEPGAQAGQQTDTQNMEVSDCAYKDTACLGTPRKRSGNSMTSARKFTALRHEWVPIIKHDMLSQRKMKTQPPLSDAYLHGMPAKRRKVRGEGLQLSLSEAVSRAAGVMHVTSPDSLQGELEEPELQEAYQEQVRSDIKERVRDDQDFSSERFPNTHRAFSR</sequence>
<accession>A0A673YLN9</accession>
<dbReference type="GO" id="GO:0005634">
    <property type="term" value="C:nucleus"/>
    <property type="evidence" value="ECO:0007669"/>
    <property type="project" value="UniProtKB-SubCell"/>
</dbReference>
<comment type="subunit">
    <text evidence="22">Component of the BAG6/BAT3 complex, also named BAT3 complex, at least composed of BAG6, UBL4A and GET4/TRC35. Interacts with GET4; the interaction is direct and localizes BAG6 in the cytosol. Interacts with UBL4A; the interaction is direct and required for UBL4A protein stability. Interacts with AIFM1. Interacts with HSPA2. Interacts with CTCFL. Interacts with p300/EP300. Interacts (via ubiquitin-like domain) with RNF126; required for BAG6-dependent ubiquitination of proteins mislocalized to the cytosol. Interacts (via ubiquitin-like domain) with SGTA; SGTA competes with RNF126 by binding the same region of BAG6, thereby promoting deubiquitination of BAG6-target proteins and rescuing them from degradation. Interacts with ricin A chain. Interacts with VCP and AMFR; both form the VCP/p97-AMFR/gp78 complex. Interacts with SYVN1. Interacts with USP13; the interaction is direct and may mediate UBL4A deubiquitination. Interacts with ZFAND2B. Interacts with KPNA2. Interacts with UBQLN4.</text>
</comment>
<keyword evidence="7" id="KW-0963">Cytoplasm</keyword>
<feature type="region of interest" description="Disordered" evidence="23">
    <location>
        <begin position="362"/>
        <end position="402"/>
    </location>
</feature>
<dbReference type="GO" id="GO:0051787">
    <property type="term" value="F:misfolded protein binding"/>
    <property type="evidence" value="ECO:0007669"/>
    <property type="project" value="TreeGrafter"/>
</dbReference>
<evidence type="ECO:0000256" key="16">
    <source>
        <dbReference type="ARBA" id="ARBA00022990"/>
    </source>
</evidence>
<evidence type="ECO:0000256" key="15">
    <source>
        <dbReference type="ARBA" id="ARBA00022871"/>
    </source>
</evidence>
<reference evidence="25" key="2">
    <citation type="submission" date="2025-09" db="UniProtKB">
        <authorList>
            <consortium name="Ensembl"/>
        </authorList>
    </citation>
    <scope>IDENTIFICATION</scope>
</reference>
<dbReference type="GO" id="GO:0031593">
    <property type="term" value="F:polyubiquitin modification-dependent protein binding"/>
    <property type="evidence" value="ECO:0007669"/>
    <property type="project" value="TreeGrafter"/>
</dbReference>
<evidence type="ECO:0000256" key="5">
    <source>
        <dbReference type="ARBA" id="ARBA00021614"/>
    </source>
</evidence>
<keyword evidence="10" id="KW-0053">Apoptosis</keyword>
<evidence type="ECO:0000256" key="9">
    <source>
        <dbReference type="ARBA" id="ARBA00022553"/>
    </source>
</evidence>
<feature type="compositionally biased region" description="Pro residues" evidence="23">
    <location>
        <begin position="492"/>
        <end position="501"/>
    </location>
</feature>
<evidence type="ECO:0000256" key="23">
    <source>
        <dbReference type="SAM" id="MobiDB-lite"/>
    </source>
</evidence>
<feature type="compositionally biased region" description="Polar residues" evidence="23">
    <location>
        <begin position="386"/>
        <end position="398"/>
    </location>
</feature>
<dbReference type="GeneTree" id="ENSGT00390000016199"/>
<feature type="region of interest" description="Disordered" evidence="23">
    <location>
        <begin position="206"/>
        <end position="244"/>
    </location>
</feature>
<dbReference type="PANTHER" id="PTHR15204:SF0">
    <property type="entry name" value="LARGE PROLINE-RICH PROTEIN BAG6"/>
    <property type="match status" value="1"/>
</dbReference>
<keyword evidence="11" id="KW-0677">Repeat</keyword>
<feature type="region of interest" description="Disordered" evidence="23">
    <location>
        <begin position="78"/>
        <end position="125"/>
    </location>
</feature>
<evidence type="ECO:0000259" key="24">
    <source>
        <dbReference type="PROSITE" id="PS50053"/>
    </source>
</evidence>
<comment type="function">
    <text evidence="21">Involved in DNA damage-induced apoptosis: following DNA damage, accumulates in the nucleus and forms a complex with p300/EP300, enhancing p300/EP300-mediated p53/TP53 acetylation leading to increase p53/TP53 transcriptional activity. When nuclear, may also act as a component of some chromatin regulator complex that regulates histone 3 'Lys-4' dimethylation (H3K4me2).</text>
</comment>
<proteinExistence type="predicted"/>
<dbReference type="PROSITE" id="PS00299">
    <property type="entry name" value="UBIQUITIN_1"/>
    <property type="match status" value="1"/>
</dbReference>
<feature type="compositionally biased region" description="Polar residues" evidence="23">
    <location>
        <begin position="610"/>
        <end position="619"/>
    </location>
</feature>
<evidence type="ECO:0000256" key="8">
    <source>
        <dbReference type="ARBA" id="ARBA00022525"/>
    </source>
</evidence>
<feature type="region of interest" description="Disordered" evidence="23">
    <location>
        <begin position="1072"/>
        <end position="1119"/>
    </location>
</feature>
<keyword evidence="18" id="KW-0539">Nucleus</keyword>
<keyword evidence="9" id="KW-0597">Phosphoprotein</keyword>
<evidence type="ECO:0000256" key="7">
    <source>
        <dbReference type="ARBA" id="ARBA00022490"/>
    </source>
</evidence>
<evidence type="ECO:0000256" key="14">
    <source>
        <dbReference type="ARBA" id="ARBA00022859"/>
    </source>
</evidence>
<evidence type="ECO:0000256" key="13">
    <source>
        <dbReference type="ARBA" id="ARBA00022853"/>
    </source>
</evidence>
<feature type="region of interest" description="Disordered" evidence="23">
    <location>
        <begin position="678"/>
        <end position="706"/>
    </location>
</feature>
<dbReference type="GO" id="GO:0002376">
    <property type="term" value="P:immune system process"/>
    <property type="evidence" value="ECO:0007669"/>
    <property type="project" value="UniProtKB-KW"/>
</dbReference>
<feature type="compositionally biased region" description="Low complexity" evidence="23">
    <location>
        <begin position="366"/>
        <end position="376"/>
    </location>
</feature>
<evidence type="ECO:0000256" key="6">
    <source>
        <dbReference type="ARBA" id="ARBA00022448"/>
    </source>
</evidence>
<feature type="region of interest" description="Disordered" evidence="23">
    <location>
        <begin position="579"/>
        <end position="622"/>
    </location>
</feature>
<dbReference type="GO" id="GO:0030154">
    <property type="term" value="P:cell differentiation"/>
    <property type="evidence" value="ECO:0007669"/>
    <property type="project" value="UniProtKB-KW"/>
</dbReference>
<dbReference type="SMART" id="SM00213">
    <property type="entry name" value="UBQ"/>
    <property type="match status" value="1"/>
</dbReference>
<evidence type="ECO:0000256" key="1">
    <source>
        <dbReference type="ARBA" id="ARBA00002067"/>
    </source>
</evidence>
<evidence type="ECO:0000313" key="25">
    <source>
        <dbReference type="Ensembl" id="ENSSTUP00000035377.1"/>
    </source>
</evidence>
<organism evidence="25 26">
    <name type="scientific">Salmo trutta</name>
    <name type="common">Brown trout</name>
    <dbReference type="NCBI Taxonomy" id="8032"/>
    <lineage>
        <taxon>Eukaryota</taxon>
        <taxon>Metazoa</taxon>
        <taxon>Chordata</taxon>
        <taxon>Craniata</taxon>
        <taxon>Vertebrata</taxon>
        <taxon>Euteleostomi</taxon>
        <taxon>Actinopterygii</taxon>
        <taxon>Neopterygii</taxon>
        <taxon>Teleostei</taxon>
        <taxon>Protacanthopterygii</taxon>
        <taxon>Salmoniformes</taxon>
        <taxon>Salmonidae</taxon>
        <taxon>Salmoninae</taxon>
        <taxon>Salmo</taxon>
    </lineage>
</organism>
<feature type="compositionally biased region" description="Basic and acidic residues" evidence="23">
    <location>
        <begin position="1091"/>
        <end position="1107"/>
    </location>
</feature>
<dbReference type="InterPro" id="IPR019954">
    <property type="entry name" value="Ubiquitin_CS"/>
</dbReference>
<dbReference type="GO" id="GO:0005576">
    <property type="term" value="C:extracellular region"/>
    <property type="evidence" value="ECO:0007669"/>
    <property type="project" value="UniProtKB-SubCell"/>
</dbReference>
<dbReference type="PROSITE" id="PS50053">
    <property type="entry name" value="UBIQUITIN_2"/>
    <property type="match status" value="1"/>
</dbReference>
<feature type="compositionally biased region" description="Low complexity" evidence="23">
    <location>
        <begin position="210"/>
        <end position="221"/>
    </location>
</feature>
<keyword evidence="13" id="KW-0156">Chromatin regulator</keyword>
<evidence type="ECO:0000256" key="17">
    <source>
        <dbReference type="ARBA" id="ARBA00023186"/>
    </source>
</evidence>
<keyword evidence="26" id="KW-1185">Reference proteome</keyword>
<dbReference type="Gene3D" id="3.10.20.90">
    <property type="entry name" value="Phosphatidylinositol 3-kinase Catalytic Subunit, Chain A, domain 1"/>
    <property type="match status" value="1"/>
</dbReference>
<feature type="region of interest" description="Disordered" evidence="23">
    <location>
        <begin position="469"/>
        <end position="518"/>
    </location>
</feature>
<dbReference type="GO" id="GO:0006915">
    <property type="term" value="P:apoptotic process"/>
    <property type="evidence" value="ECO:0007669"/>
    <property type="project" value="UniProtKB-KW"/>
</dbReference>
<feature type="domain" description="Ubiquitin-like" evidence="24">
    <location>
        <begin position="9"/>
        <end position="71"/>
    </location>
</feature>
<name>A0A673YLN9_SALTR</name>